<dbReference type="GO" id="GO:0003779">
    <property type="term" value="F:actin binding"/>
    <property type="evidence" value="ECO:0007669"/>
    <property type="project" value="UniProtKB-KW"/>
</dbReference>
<evidence type="ECO:0000313" key="8">
    <source>
        <dbReference type="Ensembl" id="ENSCVAP00000017501.1"/>
    </source>
</evidence>
<dbReference type="Gene3D" id="1.20.80.10">
    <property type="match status" value="2"/>
</dbReference>
<feature type="domain" description="MyTH4" evidence="7">
    <location>
        <begin position="422"/>
        <end position="556"/>
    </location>
</feature>
<dbReference type="PANTHER" id="PTHR22692">
    <property type="entry name" value="MYOSIN VII, XV"/>
    <property type="match status" value="1"/>
</dbReference>
<dbReference type="CDD" id="cd14473">
    <property type="entry name" value="FERM_B-lobe"/>
    <property type="match status" value="2"/>
</dbReference>
<dbReference type="PANTHER" id="PTHR22692:SF24">
    <property type="entry name" value="MYOSIN VIIB"/>
    <property type="match status" value="1"/>
</dbReference>
<dbReference type="SUPFAM" id="SSF54236">
    <property type="entry name" value="Ubiquitin-like"/>
    <property type="match status" value="2"/>
</dbReference>
<evidence type="ECO:0008006" key="10">
    <source>
        <dbReference type="Google" id="ProtNLM"/>
    </source>
</evidence>
<feature type="domain" description="MyTH4" evidence="7">
    <location>
        <begin position="1"/>
        <end position="27"/>
    </location>
</feature>
<evidence type="ECO:0000256" key="3">
    <source>
        <dbReference type="ARBA" id="ARBA00022490"/>
    </source>
</evidence>
<dbReference type="Pfam" id="PF00784">
    <property type="entry name" value="MyTH4"/>
    <property type="match status" value="1"/>
</dbReference>
<dbReference type="SUPFAM" id="SSF47031">
    <property type="entry name" value="Second domain of FERM"/>
    <property type="match status" value="2"/>
</dbReference>
<dbReference type="AlphaFoldDB" id="A0A3Q2DEB6"/>
<keyword evidence="4" id="KW-0677">Repeat</keyword>
<dbReference type="Gene3D" id="2.30.30.40">
    <property type="entry name" value="SH3 Domains"/>
    <property type="match status" value="1"/>
</dbReference>
<dbReference type="GO" id="GO:0005856">
    <property type="term" value="C:cytoskeleton"/>
    <property type="evidence" value="ECO:0007669"/>
    <property type="project" value="InterPro"/>
</dbReference>
<dbReference type="PROSITE" id="PS51016">
    <property type="entry name" value="MYTH4"/>
    <property type="match status" value="2"/>
</dbReference>
<dbReference type="Pfam" id="PF00373">
    <property type="entry name" value="FERM_M"/>
    <property type="match status" value="1"/>
</dbReference>
<feature type="domain" description="FERM" evidence="6">
    <location>
        <begin position="32"/>
        <end position="321"/>
    </location>
</feature>
<dbReference type="GO" id="GO:0005524">
    <property type="term" value="F:ATP binding"/>
    <property type="evidence" value="ECO:0007669"/>
    <property type="project" value="UniProtKB-KW"/>
</dbReference>
<dbReference type="Pfam" id="PF21998">
    <property type="entry name" value="FERM_C1_MyoVII"/>
    <property type="match status" value="1"/>
</dbReference>
<dbReference type="Gene3D" id="3.10.20.90">
    <property type="entry name" value="Phosphatidylinositol 3-kinase Catalytic Subunit, Chain A, domain 1"/>
    <property type="match status" value="2"/>
</dbReference>
<keyword evidence="9" id="KW-1185">Reference proteome</keyword>
<comment type="subcellular location">
    <subcellularLocation>
        <location evidence="1">Cytoplasm</location>
    </subcellularLocation>
</comment>
<feature type="domain" description="FERM" evidence="6">
    <location>
        <begin position="562"/>
        <end position="846"/>
    </location>
</feature>
<evidence type="ECO:0000259" key="6">
    <source>
        <dbReference type="PROSITE" id="PS50057"/>
    </source>
</evidence>
<accession>A0A3Q2DEB6</accession>
<dbReference type="SUPFAM" id="SSF50729">
    <property type="entry name" value="PH domain-like"/>
    <property type="match status" value="1"/>
</dbReference>
<dbReference type="InterPro" id="IPR038185">
    <property type="entry name" value="MyTH4_dom_sf"/>
</dbReference>
<dbReference type="GO" id="GO:0005737">
    <property type="term" value="C:cytoplasm"/>
    <property type="evidence" value="ECO:0007669"/>
    <property type="project" value="UniProtKB-SubCell"/>
</dbReference>
<dbReference type="InterPro" id="IPR019749">
    <property type="entry name" value="Band_41_domain"/>
</dbReference>
<dbReference type="InterPro" id="IPR019748">
    <property type="entry name" value="FERM_central"/>
</dbReference>
<evidence type="ECO:0000256" key="4">
    <source>
        <dbReference type="ARBA" id="ARBA00022737"/>
    </source>
</evidence>
<evidence type="ECO:0000313" key="9">
    <source>
        <dbReference type="Proteomes" id="UP000265020"/>
    </source>
</evidence>
<dbReference type="Pfam" id="PF21989">
    <property type="entry name" value="RA_2"/>
    <property type="match status" value="1"/>
</dbReference>
<protein>
    <recommendedName>
        <fullName evidence="10">Myosin VIIBb</fullName>
    </recommendedName>
</protein>
<dbReference type="Proteomes" id="UP000265020">
    <property type="component" value="Unassembled WGS sequence"/>
</dbReference>
<dbReference type="Gene3D" id="2.30.29.30">
    <property type="entry name" value="Pleckstrin-homology domain (PH domain)/Phosphotyrosine-binding domain (PTB)"/>
    <property type="match status" value="2"/>
</dbReference>
<dbReference type="GeneTree" id="ENSGT00940000166878"/>
<dbReference type="InterPro" id="IPR000299">
    <property type="entry name" value="FERM_domain"/>
</dbReference>
<dbReference type="InterPro" id="IPR000857">
    <property type="entry name" value="MyTH4_dom"/>
</dbReference>
<reference evidence="8" key="2">
    <citation type="submission" date="2025-09" db="UniProtKB">
        <authorList>
            <consortium name="Ensembl"/>
        </authorList>
    </citation>
    <scope>IDENTIFICATION</scope>
</reference>
<dbReference type="STRING" id="28743.ENSCVAP00000017501"/>
<dbReference type="InterPro" id="IPR035963">
    <property type="entry name" value="FERM_2"/>
</dbReference>
<keyword evidence="5" id="KW-0009">Actin-binding</keyword>
<evidence type="ECO:0000256" key="2">
    <source>
        <dbReference type="ARBA" id="ARBA00008314"/>
    </source>
</evidence>
<dbReference type="SMART" id="SM00139">
    <property type="entry name" value="MyTH4"/>
    <property type="match status" value="1"/>
</dbReference>
<comment type="similarity">
    <text evidence="2">Belongs to the TRAFAC class myosin-kinesin ATPase superfamily. Myosin family.</text>
</comment>
<proteinExistence type="inferred from homology"/>
<organism evidence="8 9">
    <name type="scientific">Cyprinodon variegatus</name>
    <name type="common">Sheepshead minnow</name>
    <dbReference type="NCBI Taxonomy" id="28743"/>
    <lineage>
        <taxon>Eukaryota</taxon>
        <taxon>Metazoa</taxon>
        <taxon>Chordata</taxon>
        <taxon>Craniata</taxon>
        <taxon>Vertebrata</taxon>
        <taxon>Euteleostomi</taxon>
        <taxon>Actinopterygii</taxon>
        <taxon>Neopterygii</taxon>
        <taxon>Teleostei</taxon>
        <taxon>Neoteleostei</taxon>
        <taxon>Acanthomorphata</taxon>
        <taxon>Ovalentaria</taxon>
        <taxon>Atherinomorphae</taxon>
        <taxon>Cyprinodontiformes</taxon>
        <taxon>Cyprinodontidae</taxon>
        <taxon>Cyprinodon</taxon>
    </lineage>
</organism>
<dbReference type="InterPro" id="IPR051567">
    <property type="entry name" value="Unconventional_Myosin_ATPase"/>
</dbReference>
<reference evidence="8" key="1">
    <citation type="submission" date="2025-08" db="UniProtKB">
        <authorList>
            <consortium name="Ensembl"/>
        </authorList>
    </citation>
    <scope>IDENTIFICATION</scope>
</reference>
<dbReference type="SMART" id="SM00295">
    <property type="entry name" value="B41"/>
    <property type="match status" value="2"/>
</dbReference>
<dbReference type="Gene3D" id="1.25.40.530">
    <property type="entry name" value="MyTH4 domain"/>
    <property type="match status" value="1"/>
</dbReference>
<dbReference type="InterPro" id="IPR014352">
    <property type="entry name" value="FERM/acyl-CoA-bd_prot_sf"/>
</dbReference>
<dbReference type="OMA" id="SIERGWQ"/>
<keyword evidence="3" id="KW-0963">Cytoplasm</keyword>
<dbReference type="PROSITE" id="PS50057">
    <property type="entry name" value="FERM_3"/>
    <property type="match status" value="2"/>
</dbReference>
<dbReference type="CDD" id="cd17092">
    <property type="entry name" value="FERM1_F1_Myosin-VII"/>
    <property type="match status" value="1"/>
</dbReference>
<dbReference type="Ensembl" id="ENSCVAT00000026178.1">
    <property type="protein sequence ID" value="ENSCVAP00000017501.1"/>
    <property type="gene ID" value="ENSCVAG00000020649.1"/>
</dbReference>
<sequence length="846" mass="97536">CTERLHRIVANGERKELPCWIELQAANKKEPINWSVTLMNGEKIAVQLDSATTTSEVCQAVAKKIGLKDTFGFAVYISFYEKMWSLGCCEKKHVLDAVSQCEQEMRRQGREEKDTPWSLSIRKQLFAPWHDSSQDSVSTDLIYKQVIKGVKSGEYVCEKEDEFVQLAAKHYFVCFGSQEPTRDNVREVVQECIPTTQIEQRSMTRWIQLITAELSMVKENSLDVHLHEKKKIFCHLSTGPPLPRSRFFVAVNWKNIIFMEKREKILMEISYVEVKKVEMLRDRHLSVSLSTIKGDYILRSQEAEDMAKVMEFNVDGLRKRSMYAMVQQDIPKQDDPIFLVCKRGDLLRVEKDYDDDYSQDWTSNQIKAINQRTKRDGYVNREKVEFLPTLTEPSAELLVKSPLCTKEGGRNKGGHREKLWVFSKEPIKQPLLKTLVGNSELNPLYMGDYPIKQSRSPIELTDQIFGPATKHEELRDEIYCQLMRQMTTNSSRMSLERGWQLMWLCSGLFPPSPKLKRHAQRFLESRPRDPLAAICLQRLKEPRKLPPHQAEVEAIQQNSTQMFYKIHFPNDTDALVEVSATITNRELRHRIADQLSLSSPEGYGLYTKVSQKVGLGDICVQLLPLVSPHAYHSNCGSTAQQAYVPLMVTFRRKLWFNVIPGKDLIADLTFHFPQEVPRYLRGFHQCSKEDMINLGGLLFRVAVDSDRSQFVMIPRMLGELVPSDQQKIMSPDEWKKHIITSYNGQSGMTVQEAKIAFLKEISSWPTFGCSFFEVKQTCEPSYPPVLWFTIGKKGVSLIDPRTKELQVMHPFNRIIDYNSRGNYFQMTIRTMVRGVSFVCETSQVSG</sequence>
<evidence type="ECO:0000259" key="7">
    <source>
        <dbReference type="PROSITE" id="PS51016"/>
    </source>
</evidence>
<name>A0A3Q2DEB6_CYPVA</name>
<evidence type="ECO:0000256" key="1">
    <source>
        <dbReference type="ARBA" id="ARBA00004496"/>
    </source>
</evidence>
<evidence type="ECO:0000256" key="5">
    <source>
        <dbReference type="ARBA" id="ARBA00023203"/>
    </source>
</evidence>
<dbReference type="InterPro" id="IPR041793">
    <property type="entry name" value="MyoVII_FERM_C1"/>
</dbReference>
<dbReference type="InterPro" id="IPR029071">
    <property type="entry name" value="Ubiquitin-like_domsf"/>
</dbReference>
<dbReference type="InterPro" id="IPR011993">
    <property type="entry name" value="PH-like_dom_sf"/>
</dbReference>